<dbReference type="GO" id="GO:0051920">
    <property type="term" value="F:peroxiredoxin activity"/>
    <property type="evidence" value="ECO:0007669"/>
    <property type="project" value="InterPro"/>
</dbReference>
<proteinExistence type="inferred from homology"/>
<evidence type="ECO:0000256" key="2">
    <source>
        <dbReference type="PIRNR" id="PIRNR000239"/>
    </source>
</evidence>
<dbReference type="Pfam" id="PF10417">
    <property type="entry name" value="1-cysPrx_C"/>
    <property type="match status" value="1"/>
</dbReference>
<dbReference type="Pfam" id="PF00578">
    <property type="entry name" value="AhpC-TSA"/>
    <property type="match status" value="1"/>
</dbReference>
<dbReference type="InterPro" id="IPR019479">
    <property type="entry name" value="Peroxiredoxin_C"/>
</dbReference>
<keyword evidence="2" id="KW-0575">Peroxidase</keyword>
<dbReference type="InterPro" id="IPR036249">
    <property type="entry name" value="Thioredoxin-like_sf"/>
</dbReference>
<dbReference type="STRING" id="65357.A0A024G3X9"/>
<dbReference type="SUPFAM" id="SSF52833">
    <property type="entry name" value="Thioredoxin-like"/>
    <property type="match status" value="1"/>
</dbReference>
<gene>
    <name evidence="4" type="ORF">BN9_022290</name>
</gene>
<dbReference type="Proteomes" id="UP000053237">
    <property type="component" value="Unassembled WGS sequence"/>
</dbReference>
<evidence type="ECO:0000259" key="3">
    <source>
        <dbReference type="PROSITE" id="PS51352"/>
    </source>
</evidence>
<keyword evidence="2" id="KW-0676">Redox-active center</keyword>
<organism evidence="4 5">
    <name type="scientific">Albugo candida</name>
    <dbReference type="NCBI Taxonomy" id="65357"/>
    <lineage>
        <taxon>Eukaryota</taxon>
        <taxon>Sar</taxon>
        <taxon>Stramenopiles</taxon>
        <taxon>Oomycota</taxon>
        <taxon>Peronosporomycetes</taxon>
        <taxon>Albuginales</taxon>
        <taxon>Albuginaceae</taxon>
        <taxon>Albugo</taxon>
    </lineage>
</organism>
<name>A0A024G3X9_9STRA</name>
<keyword evidence="1 2" id="KW-0560">Oxidoreductase</keyword>
<dbReference type="OrthoDB" id="2996783at2759"/>
<dbReference type="PROSITE" id="PS51352">
    <property type="entry name" value="THIOREDOXIN_2"/>
    <property type="match status" value="1"/>
</dbReference>
<dbReference type="FunFam" id="3.30.1020.10:FF:000003">
    <property type="entry name" value="Peroxiredoxin protein"/>
    <property type="match status" value="1"/>
</dbReference>
<dbReference type="InterPro" id="IPR013766">
    <property type="entry name" value="Thioredoxin_domain"/>
</dbReference>
<evidence type="ECO:0000256" key="1">
    <source>
        <dbReference type="ARBA" id="ARBA00023002"/>
    </source>
</evidence>
<dbReference type="PIRSF" id="PIRSF000239">
    <property type="entry name" value="AHPC"/>
    <property type="match status" value="1"/>
</dbReference>
<dbReference type="EMBL" id="CAIX01000019">
    <property type="protein sequence ID" value="CCI41445.1"/>
    <property type="molecule type" value="Genomic_DNA"/>
</dbReference>
<feature type="domain" description="Thioredoxin" evidence="3">
    <location>
        <begin position="6"/>
        <end position="168"/>
    </location>
</feature>
<evidence type="ECO:0000313" key="4">
    <source>
        <dbReference type="EMBL" id="CCI41445.1"/>
    </source>
</evidence>
<evidence type="ECO:0000313" key="5">
    <source>
        <dbReference type="Proteomes" id="UP000053237"/>
    </source>
</evidence>
<comment type="similarity">
    <text evidence="2">Belongs to the peroxiredoxin family.</text>
</comment>
<dbReference type="InterPro" id="IPR000866">
    <property type="entry name" value="AhpC/TSA"/>
</dbReference>
<dbReference type="Gene3D" id="3.40.30.10">
    <property type="entry name" value="Glutaredoxin"/>
    <property type="match status" value="1"/>
</dbReference>
<dbReference type="InParanoid" id="A0A024G3X9"/>
<dbReference type="AlphaFoldDB" id="A0A024G3X9"/>
<dbReference type="InterPro" id="IPR024706">
    <property type="entry name" value="Peroxiredoxin_AhpC-typ"/>
</dbReference>
<comment type="caution">
    <text evidence="4">The sequence shown here is derived from an EMBL/GenBank/DDBJ whole genome shotgun (WGS) entry which is preliminary data.</text>
</comment>
<reference evidence="4 5" key="1">
    <citation type="submission" date="2012-05" db="EMBL/GenBank/DDBJ databases">
        <title>Recombination and specialization in a pathogen metapopulation.</title>
        <authorList>
            <person name="Gardiner A."/>
            <person name="Kemen E."/>
            <person name="Schultz-Larsen T."/>
            <person name="MacLean D."/>
            <person name="Van Oosterhout C."/>
            <person name="Jones J.D.G."/>
        </authorList>
    </citation>
    <scope>NUCLEOTIDE SEQUENCE [LARGE SCALE GENOMIC DNA]</scope>
    <source>
        <strain evidence="4 5">Ac Nc2</strain>
    </source>
</reference>
<keyword evidence="2" id="KW-0049">Antioxidant</keyword>
<dbReference type="Gene3D" id="3.30.1020.10">
    <property type="entry name" value="Antioxidant, Horf6, Chain A, domain2"/>
    <property type="match status" value="1"/>
</dbReference>
<accession>A0A024G3X9</accession>
<sequence length="235" mass="26655">MDPSTMLLGHTLPQLTGESQFGQIAINDYLADFCGLIVTFPSSHHPVWLSELGILQKLSCQFEARQCRVVGLHIATLVQQRQFLQHVNDTHKAQPNFPIIADADAHLFHRLCLCQENAAECVADVYSLQFSATILIDLNHIIQSISYYPISTGRNFYETLRLVDALELANSHRVVTPCNWKMNDDVFIDPLLTNSDARALFPQGYHEIQPYLRLTSSTALEQYDAYYEENGEKQV</sequence>
<comment type="function">
    <text evidence="2">Thiol-specific peroxidase that catalyzes the reduction of hydrogen peroxide and organic hydroperoxides to water and alcohols, respectively.</text>
</comment>
<protein>
    <recommendedName>
        <fullName evidence="3">Thioredoxin domain-containing protein</fullName>
    </recommendedName>
</protein>
<keyword evidence="5" id="KW-1185">Reference proteome</keyword>